<dbReference type="KEGG" id="lrs:PX52LOC_03953"/>
<dbReference type="PANTHER" id="PTHR34512:SF30">
    <property type="entry name" value="OUTER MEMBRANE PROTEIN ASSEMBLY FACTOR BAMB"/>
    <property type="match status" value="1"/>
</dbReference>
<dbReference type="InterPro" id="IPR015943">
    <property type="entry name" value="WD40/YVTN_repeat-like_dom_sf"/>
</dbReference>
<keyword evidence="2" id="KW-0732">Signal</keyword>
<gene>
    <name evidence="4" type="ORF">PX52LOC_03953</name>
</gene>
<evidence type="ECO:0000259" key="3">
    <source>
        <dbReference type="Pfam" id="PF13360"/>
    </source>
</evidence>
<keyword evidence="5" id="KW-1185">Reference proteome</keyword>
<sequence length="421" mass="45028">MSSSLLIAALFLSAPAVAEGDWPQWRGPNRDGKSPETGLFANWPSGGPKMTWENLKVGIGYGSPAVVGNKIYLLGGEANAAGSPEHALCLNLSDGKEVWRSPLKTSAGKFLDGWGGGGRSTPTYADGTIYVLGATGDLVALKAADGKEVWRKNLVKDFGGAIPQWGYSESVLIDGDTLVCTPGKGTGMVAMNAKTGAVKWKCTEFKDGAGYSSIIPTDVGGVRVYVQQTMENGIGVRAKDGKLMFKVGTIGRKIAVIPTPVVADDYVFFTAGYGAGAESFKMKAEGDKVTAEKVATYKTLQNHHGGVIQVGDYVYGHSDRGGWTCLAFKKDDDNAIWQNSKFGKGAITYADGHFLCYEEKSGNLAVIKATDEGWKEDGQLTLPKRSKTPKGQGAIWAHPVVAHGKLFLRDFDYLFCFDLKK</sequence>
<feature type="domain" description="Pyrrolo-quinoline quinone repeat" evidence="3">
    <location>
        <begin position="89"/>
        <end position="338"/>
    </location>
</feature>
<evidence type="ECO:0000256" key="2">
    <source>
        <dbReference type="SAM" id="SignalP"/>
    </source>
</evidence>
<dbReference type="InterPro" id="IPR011047">
    <property type="entry name" value="Quinoprotein_ADH-like_sf"/>
</dbReference>
<dbReference type="SUPFAM" id="SSF50998">
    <property type="entry name" value="Quinoprotein alcohol dehydrogenase-like"/>
    <property type="match status" value="1"/>
</dbReference>
<dbReference type="AlphaFoldDB" id="A0A5C1AFR6"/>
<evidence type="ECO:0000313" key="4">
    <source>
        <dbReference type="EMBL" id="QEL16977.1"/>
    </source>
</evidence>
<dbReference type="Proteomes" id="UP000324974">
    <property type="component" value="Chromosome"/>
</dbReference>
<dbReference type="Gene3D" id="2.130.10.10">
    <property type="entry name" value="YVTN repeat-like/Quinoprotein amine dehydrogenase"/>
    <property type="match status" value="1"/>
</dbReference>
<feature type="signal peptide" evidence="2">
    <location>
        <begin position="1"/>
        <end position="18"/>
    </location>
</feature>
<dbReference type="RefSeq" id="WP_149111639.1">
    <property type="nucleotide sequence ID" value="NZ_CP042425.1"/>
</dbReference>
<evidence type="ECO:0000256" key="1">
    <source>
        <dbReference type="SAM" id="MobiDB-lite"/>
    </source>
</evidence>
<name>A0A5C1AFR6_9BACT</name>
<accession>A0A5C1AFR6</accession>
<dbReference type="OrthoDB" id="229752at2"/>
<dbReference type="EMBL" id="CP042425">
    <property type="protein sequence ID" value="QEL16977.1"/>
    <property type="molecule type" value="Genomic_DNA"/>
</dbReference>
<dbReference type="PANTHER" id="PTHR34512">
    <property type="entry name" value="CELL SURFACE PROTEIN"/>
    <property type="match status" value="1"/>
</dbReference>
<feature type="region of interest" description="Disordered" evidence="1">
    <location>
        <begin position="23"/>
        <end position="43"/>
    </location>
</feature>
<reference evidence="5" key="1">
    <citation type="submission" date="2019-08" db="EMBL/GenBank/DDBJ databases">
        <title>Limnoglobus roseus gen. nov., sp. nov., a novel freshwater planctomycete with a giant genome from the family Gemmataceae.</title>
        <authorList>
            <person name="Kulichevskaya I.S."/>
            <person name="Naumoff D.G."/>
            <person name="Miroshnikov K."/>
            <person name="Ivanova A."/>
            <person name="Philippov D.A."/>
            <person name="Hakobyan A."/>
            <person name="Rijpstra I.C."/>
            <person name="Sinninghe Damste J.S."/>
            <person name="Liesack W."/>
            <person name="Dedysh S.N."/>
        </authorList>
    </citation>
    <scope>NUCLEOTIDE SEQUENCE [LARGE SCALE GENOMIC DNA]</scope>
    <source>
        <strain evidence="5">PX52</strain>
    </source>
</reference>
<proteinExistence type="predicted"/>
<evidence type="ECO:0000313" key="5">
    <source>
        <dbReference type="Proteomes" id="UP000324974"/>
    </source>
</evidence>
<feature type="chain" id="PRO_5022780652" evidence="2">
    <location>
        <begin position="19"/>
        <end position="421"/>
    </location>
</feature>
<protein>
    <submittedName>
        <fullName evidence="4">Polyvinylalcohol dehydrogenase</fullName>
    </submittedName>
</protein>
<organism evidence="4 5">
    <name type="scientific">Limnoglobus roseus</name>
    <dbReference type="NCBI Taxonomy" id="2598579"/>
    <lineage>
        <taxon>Bacteria</taxon>
        <taxon>Pseudomonadati</taxon>
        <taxon>Planctomycetota</taxon>
        <taxon>Planctomycetia</taxon>
        <taxon>Gemmatales</taxon>
        <taxon>Gemmataceae</taxon>
        <taxon>Limnoglobus</taxon>
    </lineage>
</organism>
<dbReference type="Pfam" id="PF13360">
    <property type="entry name" value="PQQ_2"/>
    <property type="match status" value="1"/>
</dbReference>
<dbReference type="InterPro" id="IPR002372">
    <property type="entry name" value="PQQ_rpt_dom"/>
</dbReference>